<proteinExistence type="inferred from homology"/>
<protein>
    <submittedName>
        <fullName evidence="7">Putative cell wall biosynthesis protein</fullName>
    </submittedName>
</protein>
<dbReference type="SUPFAM" id="SSF53756">
    <property type="entry name" value="UDP-Glycosyltransferase/glycogen phosphorylase"/>
    <property type="match status" value="1"/>
</dbReference>
<comment type="similarity">
    <text evidence="2">Belongs to the glycosyltransferase 28 family.</text>
</comment>
<dbReference type="Gene3D" id="3.40.50.2000">
    <property type="entry name" value="Glycogen Phosphorylase B"/>
    <property type="match status" value="1"/>
</dbReference>
<dbReference type="EMBL" id="LK933005">
    <property type="protein sequence ID" value="CDT19566.1"/>
    <property type="molecule type" value="Genomic_DNA"/>
</dbReference>
<dbReference type="GO" id="GO:0016020">
    <property type="term" value="C:membrane"/>
    <property type="evidence" value="ECO:0007669"/>
    <property type="project" value="UniProtKB-SubCell"/>
</dbReference>
<evidence type="ECO:0000256" key="2">
    <source>
        <dbReference type="ARBA" id="ARBA00006962"/>
    </source>
</evidence>
<feature type="domain" description="Glycosyl transferase family 28 C-terminal" evidence="5">
    <location>
        <begin position="223"/>
        <end position="325"/>
    </location>
</feature>
<dbReference type="Pfam" id="PF04101">
    <property type="entry name" value="Glyco_tran_28_C"/>
    <property type="match status" value="1"/>
</dbReference>
<accession>A0A069A683</accession>
<dbReference type="InterPro" id="IPR050519">
    <property type="entry name" value="Glycosyltransf_28_UgtP"/>
</dbReference>
<comment type="subcellular location">
    <subcellularLocation>
        <location evidence="1">Membrane</location>
    </subcellularLocation>
</comment>
<feature type="domain" description="Diacylglycerol glucosyltransferase N-terminal" evidence="6">
    <location>
        <begin position="21"/>
        <end position="184"/>
    </location>
</feature>
<dbReference type="AlphaFoldDB" id="A0A069A683"/>
<dbReference type="GO" id="GO:0009247">
    <property type="term" value="P:glycolipid biosynthetic process"/>
    <property type="evidence" value="ECO:0007669"/>
    <property type="project" value="InterPro"/>
</dbReference>
<evidence type="ECO:0000313" key="9">
    <source>
        <dbReference type="EMBL" id="CDT19566.1"/>
    </source>
</evidence>
<keyword evidence="3" id="KW-0328">Glycosyltransferase</keyword>
<evidence type="ECO:0000259" key="5">
    <source>
        <dbReference type="Pfam" id="PF04101"/>
    </source>
</evidence>
<reference evidence="7" key="1">
    <citation type="submission" date="2014-07" db="EMBL/GenBank/DDBJ databases">
        <authorList>
            <person name="Monot Marc"/>
        </authorList>
    </citation>
    <scope>NUCLEOTIDE SEQUENCE</scope>
    <source>
        <strain evidence="9">7032989</strain>
        <strain evidence="7">7032994</strain>
    </source>
</reference>
<dbReference type="PANTHER" id="PTHR43025">
    <property type="entry name" value="MONOGALACTOSYLDIACYLGLYCEROL SYNTHASE"/>
    <property type="match status" value="1"/>
</dbReference>
<sequence length="376" mass="43293">MAKMKDDKTILILTAQFGAGHISAAKAVKECIIEKYSNYNVVIQNFINASIPMMNKPMVKLYENNTKYTPGLYNYYYYFKKSFDSRHDLSHKLYTPKLSEYIADINPDLIISTFPLAAACVNNFKIKNPDINIPTLTVITDVVDSMEWVFENTDLYFVPSPEIKNRFFQKGINPDSIKVTGVPVDKRFQIESKELCCDKYRLLLLGGGRGLFDIDEDFMHWIDEFIEEHSNSIEITIVTGKNKKLYDNLTHKKPLKNIKVLGFVNDMYNLIRECDLMLTKPGGATIFEAIQSQTPVLVKMPKVGQEIENAKFIIDKGLGMIYSDDLDLKNIFYKLVSNEFDSIINFMKKNLKEFKTVIHPEKIADYISELIDNHYS</sequence>
<name>A0A069A683_CLODI</name>
<evidence type="ECO:0000259" key="6">
    <source>
        <dbReference type="Pfam" id="PF06925"/>
    </source>
</evidence>
<organism evidence="7">
    <name type="scientific">Clostridioides difficile</name>
    <name type="common">Peptoclostridium difficile</name>
    <dbReference type="NCBI Taxonomy" id="1496"/>
    <lineage>
        <taxon>Bacteria</taxon>
        <taxon>Bacillati</taxon>
        <taxon>Bacillota</taxon>
        <taxon>Clostridia</taxon>
        <taxon>Peptostreptococcales</taxon>
        <taxon>Peptostreptococcaceae</taxon>
        <taxon>Clostridioides</taxon>
    </lineage>
</organism>
<dbReference type="Pfam" id="PF06925">
    <property type="entry name" value="MGDG_synth"/>
    <property type="match status" value="1"/>
</dbReference>
<dbReference type="InterPro" id="IPR007235">
    <property type="entry name" value="Glyco_trans_28_C"/>
</dbReference>
<dbReference type="GO" id="GO:0016758">
    <property type="term" value="F:hexosyltransferase activity"/>
    <property type="evidence" value="ECO:0007669"/>
    <property type="project" value="InterPro"/>
</dbReference>
<evidence type="ECO:0000313" key="8">
    <source>
        <dbReference type="EMBL" id="CDS86662.1"/>
    </source>
</evidence>
<gene>
    <name evidence="9" type="ORF">BN1095_340067</name>
    <name evidence="8" type="ORF">BN1096_560259</name>
    <name evidence="7" type="ORF">BN1097_540263</name>
</gene>
<keyword evidence="4" id="KW-0808">Transferase</keyword>
<dbReference type="CDD" id="cd17507">
    <property type="entry name" value="GT28_Beta-DGS-like"/>
    <property type="match status" value="1"/>
</dbReference>
<dbReference type="InterPro" id="IPR009695">
    <property type="entry name" value="Diacylglyc_glucosyltr_N"/>
</dbReference>
<dbReference type="EMBL" id="LK932392">
    <property type="protein sequence ID" value="CDS86187.1"/>
    <property type="molecule type" value="Genomic_DNA"/>
</dbReference>
<dbReference type="PANTHER" id="PTHR43025:SF3">
    <property type="entry name" value="MONOGALACTOSYLDIACYLGLYCEROL SYNTHASE 1, CHLOROPLASTIC"/>
    <property type="match status" value="1"/>
</dbReference>
<evidence type="ECO:0000256" key="4">
    <source>
        <dbReference type="ARBA" id="ARBA00022679"/>
    </source>
</evidence>
<evidence type="ECO:0000256" key="3">
    <source>
        <dbReference type="ARBA" id="ARBA00022676"/>
    </source>
</evidence>
<evidence type="ECO:0000256" key="1">
    <source>
        <dbReference type="ARBA" id="ARBA00004370"/>
    </source>
</evidence>
<evidence type="ECO:0000313" key="7">
    <source>
        <dbReference type="EMBL" id="CDS86187.1"/>
    </source>
</evidence>
<dbReference type="EMBL" id="LK932509">
    <property type="protein sequence ID" value="CDS86662.1"/>
    <property type="molecule type" value="Genomic_DNA"/>
</dbReference>